<evidence type="ECO:0000256" key="11">
    <source>
        <dbReference type="ARBA" id="ARBA00031800"/>
    </source>
</evidence>
<feature type="domain" description="tRNA uridine 5-carboxymethylaminomethyl modification enzyme C-terminal subdomain" evidence="13">
    <location>
        <begin position="546"/>
        <end position="617"/>
    </location>
</feature>
<dbReference type="PANTHER" id="PTHR11806">
    <property type="entry name" value="GLUCOSE INHIBITED DIVISION PROTEIN A"/>
    <property type="match status" value="1"/>
</dbReference>
<evidence type="ECO:0000256" key="9">
    <source>
        <dbReference type="ARBA" id="ARBA00023027"/>
    </source>
</evidence>
<dbReference type="GO" id="GO:0005829">
    <property type="term" value="C:cytosol"/>
    <property type="evidence" value="ECO:0007669"/>
    <property type="project" value="TreeGrafter"/>
</dbReference>
<protein>
    <recommendedName>
        <fullName evidence="4 12">tRNA uridine 5-carboxymethylaminomethyl modification enzyme MnmG</fullName>
    </recommendedName>
    <alternativeName>
        <fullName evidence="11 12">Glucose-inhibited division protein A</fullName>
    </alternativeName>
</protein>
<dbReference type="InterPro" id="IPR040131">
    <property type="entry name" value="MnmG_N"/>
</dbReference>
<dbReference type="FunFam" id="3.50.50.60:FF:000010">
    <property type="entry name" value="tRNA uridine 5-carboxymethylaminomethyl modification enzyme MnmG"/>
    <property type="match status" value="1"/>
</dbReference>
<comment type="subunit">
    <text evidence="10 12">Homodimer. Heterotetramer of two MnmE and two MnmG subunits.</text>
</comment>
<keyword evidence="5 12" id="KW-0963">Cytoplasm</keyword>
<dbReference type="FunFam" id="1.10.150.570:FF:000001">
    <property type="entry name" value="tRNA uridine 5-carboxymethylaminomethyl modification enzyme MnmG"/>
    <property type="match status" value="1"/>
</dbReference>
<dbReference type="InterPro" id="IPR002218">
    <property type="entry name" value="MnmG-rel"/>
</dbReference>
<dbReference type="InterPro" id="IPR044920">
    <property type="entry name" value="MnmG_C_subdom_sf"/>
</dbReference>
<evidence type="ECO:0000313" key="17">
    <source>
        <dbReference type="Proteomes" id="UP001156660"/>
    </source>
</evidence>
<name>A0A2S7X671_9GAMM</name>
<reference evidence="15 16" key="2">
    <citation type="submission" date="2016-12" db="EMBL/GenBank/DDBJ databases">
        <title>Diversity of luminous bacteria.</title>
        <authorList>
            <person name="Yoshizawa S."/>
            <person name="Kogure K."/>
        </authorList>
    </citation>
    <scope>NUCLEOTIDE SEQUENCE [LARGE SCALE GENOMIC DNA]</scope>
    <source>
        <strain evidence="15 16">NBRC 105001</strain>
    </source>
</reference>
<dbReference type="PANTHER" id="PTHR11806:SF0">
    <property type="entry name" value="PROTEIN MTO1 HOMOLOG, MITOCHONDRIAL"/>
    <property type="match status" value="1"/>
</dbReference>
<evidence type="ECO:0000256" key="2">
    <source>
        <dbReference type="ARBA" id="ARBA00003717"/>
    </source>
</evidence>
<evidence type="ECO:0000256" key="4">
    <source>
        <dbReference type="ARBA" id="ARBA00020461"/>
    </source>
</evidence>
<evidence type="ECO:0000313" key="14">
    <source>
        <dbReference type="EMBL" id="GLR76319.1"/>
    </source>
</evidence>
<dbReference type="RefSeq" id="WP_105064398.1">
    <property type="nucleotide sequence ID" value="NZ_BSOU01000009.1"/>
</dbReference>
<dbReference type="SUPFAM" id="SSF51905">
    <property type="entry name" value="FAD/NAD(P)-binding domain"/>
    <property type="match status" value="1"/>
</dbReference>
<evidence type="ECO:0000256" key="1">
    <source>
        <dbReference type="ARBA" id="ARBA00001974"/>
    </source>
</evidence>
<feature type="binding site" evidence="12">
    <location>
        <position position="180"/>
    </location>
    <ligand>
        <name>FAD</name>
        <dbReference type="ChEBI" id="CHEBI:57692"/>
    </ligand>
</feature>
<evidence type="ECO:0000256" key="5">
    <source>
        <dbReference type="ARBA" id="ARBA00022490"/>
    </source>
</evidence>
<sequence length="629" mass="69616">MFYQENFDVIVIGGGHAGTEAALAAARTGQKTLLLTHNIDTLGQMSCNPAIGGIGKGHLVKEVDALGGLMAQAIDHGGIQFRTLNASKGPAVRATRAQADRALYKAFVRSVLENQPNLTLFQQAVDDLIIENDKVIGAVTQMGLKFRAKSVVLTAGTFLGGQIHIGMENFSGGRAGDPSSITLAQRLRDRPFRIGRLKTGTPPRIDARTVDFSVLEAQPGDNPTPVFSFLGNRQQHPTQVNCFITHTNEKTHDVIRKNLDRSPMYAGVIEGIGPRYCPSIEDKVMRFADKDSHQIFIEPEGLTTHELYPNGISTSLPFDVQLQIVQSMKGFENAHIVRPGYAIEYDFFDPRDLKSTYETKFIEGLFFAGQINGTTGYEEAAAQGLMAGLNASLFAQGKEGWSPRRDEAYMGVLIDDLSTLGTKEPYRMFTSRAEYRLSLREDNADLRLTEQGRALGLVDDIRWARFSEKVENIEKENQRLKDIWINPKSENIDQVNSILKTPIVREANGEDLLRRPEVTYNSLVSLENFGPAIEDLQAAEQVEIQVKYAGYIQRQRDEIEKSLRHENTKLPLDLDYSKVKGLSNEVVAKLSDAKPETLGIASRISGITPAAISILLVHLKKHGLLKKGE</sequence>
<evidence type="ECO:0000256" key="8">
    <source>
        <dbReference type="ARBA" id="ARBA00022827"/>
    </source>
</evidence>
<feature type="binding site" evidence="12">
    <location>
        <begin position="13"/>
        <end position="18"/>
    </location>
    <ligand>
        <name>FAD</name>
        <dbReference type="ChEBI" id="CHEBI:57692"/>
    </ligand>
</feature>
<dbReference type="Pfam" id="PF13932">
    <property type="entry name" value="SAM_GIDA_C"/>
    <property type="match status" value="1"/>
</dbReference>
<evidence type="ECO:0000313" key="15">
    <source>
        <dbReference type="EMBL" id="PQJ85555.1"/>
    </source>
</evidence>
<comment type="function">
    <text evidence="2 12">NAD-binding protein involved in the addition of a carboxymethylaminomethyl (cmnm) group at the wobble position (U34) of certain tRNAs, forming tRNA-cmnm(5)s(2)U34.</text>
</comment>
<dbReference type="SMART" id="SM01228">
    <property type="entry name" value="GIDA_assoc_3"/>
    <property type="match status" value="1"/>
</dbReference>
<dbReference type="Proteomes" id="UP001156660">
    <property type="component" value="Unassembled WGS sequence"/>
</dbReference>
<dbReference type="Gene3D" id="1.10.150.570">
    <property type="entry name" value="GidA associated domain, C-terminal subdomain"/>
    <property type="match status" value="1"/>
</dbReference>
<evidence type="ECO:0000256" key="12">
    <source>
        <dbReference type="HAMAP-Rule" id="MF_00129"/>
    </source>
</evidence>
<dbReference type="InterPro" id="IPR004416">
    <property type="entry name" value="MnmG"/>
</dbReference>
<comment type="cofactor">
    <cofactor evidence="1 12">
        <name>FAD</name>
        <dbReference type="ChEBI" id="CHEBI:57692"/>
    </cofactor>
</comment>
<dbReference type="FunFam" id="3.50.50.60:FF:000002">
    <property type="entry name" value="tRNA uridine 5-carboxymethylaminomethyl modification enzyme MnmG"/>
    <property type="match status" value="1"/>
</dbReference>
<feature type="binding site" evidence="12">
    <location>
        <position position="370"/>
    </location>
    <ligand>
        <name>FAD</name>
        <dbReference type="ChEBI" id="CHEBI:57692"/>
    </ligand>
</feature>
<dbReference type="OrthoDB" id="9815560at2"/>
<evidence type="ECO:0000256" key="6">
    <source>
        <dbReference type="ARBA" id="ARBA00022630"/>
    </source>
</evidence>
<dbReference type="PROSITE" id="PS01280">
    <property type="entry name" value="GIDA_1"/>
    <property type="match status" value="1"/>
</dbReference>
<dbReference type="InterPro" id="IPR020595">
    <property type="entry name" value="MnmG-rel_CS"/>
</dbReference>
<dbReference type="PROSITE" id="PS01281">
    <property type="entry name" value="GIDA_2"/>
    <property type="match status" value="1"/>
</dbReference>
<gene>
    <name evidence="12 14" type="primary">mnmG</name>
    <name evidence="12" type="synonym">gidA</name>
    <name evidence="15" type="ORF">BTO23_19765</name>
    <name evidence="14" type="ORF">GCM10007855_31940</name>
</gene>
<dbReference type="HAMAP" id="MF_00129">
    <property type="entry name" value="MnmG_GidA"/>
    <property type="match status" value="1"/>
</dbReference>
<dbReference type="InterPro" id="IPR026904">
    <property type="entry name" value="MnmG_C"/>
</dbReference>
<keyword evidence="8 12" id="KW-0274">FAD</keyword>
<reference evidence="14" key="1">
    <citation type="journal article" date="2014" name="Int. J. Syst. Evol. Microbiol.">
        <title>Complete genome of a new Firmicutes species belonging to the dominant human colonic microbiota ('Ruminococcus bicirculans') reveals two chromosomes and a selective capacity to utilize plant glucans.</title>
        <authorList>
            <consortium name="NISC Comparative Sequencing Program"/>
            <person name="Wegmann U."/>
            <person name="Louis P."/>
            <person name="Goesmann A."/>
            <person name="Henrissat B."/>
            <person name="Duncan S.H."/>
            <person name="Flint H.J."/>
        </authorList>
    </citation>
    <scope>NUCLEOTIDE SEQUENCE</scope>
    <source>
        <strain evidence="14">NBRC 105001</strain>
    </source>
</reference>
<dbReference type="InterPro" id="IPR047001">
    <property type="entry name" value="MnmG_C_subdom"/>
</dbReference>
<comment type="subcellular location">
    <subcellularLocation>
        <location evidence="12">Cytoplasm</location>
    </subcellularLocation>
</comment>
<dbReference type="EMBL" id="MSCP01000003">
    <property type="protein sequence ID" value="PQJ85555.1"/>
    <property type="molecule type" value="Genomic_DNA"/>
</dbReference>
<keyword evidence="9 12" id="KW-0520">NAD</keyword>
<dbReference type="InterPro" id="IPR049312">
    <property type="entry name" value="GIDA_C_N"/>
</dbReference>
<evidence type="ECO:0000259" key="13">
    <source>
        <dbReference type="SMART" id="SM01228"/>
    </source>
</evidence>
<dbReference type="Gene3D" id="3.50.50.60">
    <property type="entry name" value="FAD/NAD(P)-binding domain"/>
    <property type="match status" value="2"/>
</dbReference>
<dbReference type="GO" id="GO:0002098">
    <property type="term" value="P:tRNA wobble uridine modification"/>
    <property type="evidence" value="ECO:0007669"/>
    <property type="project" value="InterPro"/>
</dbReference>
<reference evidence="14" key="4">
    <citation type="submission" date="2023-01" db="EMBL/GenBank/DDBJ databases">
        <title>Draft genome sequence of Aliivibrio sifiae strain NBRC 105001.</title>
        <authorList>
            <person name="Sun Q."/>
            <person name="Mori K."/>
        </authorList>
    </citation>
    <scope>NUCLEOTIDE SEQUENCE</scope>
    <source>
        <strain evidence="14">NBRC 105001</strain>
    </source>
</reference>
<dbReference type="Pfam" id="PF01134">
    <property type="entry name" value="GIDA"/>
    <property type="match status" value="1"/>
</dbReference>
<dbReference type="AlphaFoldDB" id="A0A2S7X671"/>
<dbReference type="GO" id="GO:0050660">
    <property type="term" value="F:flavin adenine dinucleotide binding"/>
    <property type="evidence" value="ECO:0007669"/>
    <property type="project" value="UniProtKB-UniRule"/>
</dbReference>
<dbReference type="Proteomes" id="UP000239273">
    <property type="component" value="Unassembled WGS sequence"/>
</dbReference>
<proteinExistence type="inferred from homology"/>
<feature type="binding site" evidence="12">
    <location>
        <begin position="273"/>
        <end position="287"/>
    </location>
    <ligand>
        <name>NAD(+)</name>
        <dbReference type="ChEBI" id="CHEBI:57540"/>
    </ligand>
</feature>
<keyword evidence="17" id="KW-1185">Reference proteome</keyword>
<comment type="caution">
    <text evidence="15">The sequence shown here is derived from an EMBL/GenBank/DDBJ whole genome shotgun (WGS) entry which is preliminary data.</text>
</comment>
<dbReference type="EMBL" id="BSOU01000009">
    <property type="protein sequence ID" value="GLR76319.1"/>
    <property type="molecule type" value="Genomic_DNA"/>
</dbReference>
<dbReference type="InterPro" id="IPR036188">
    <property type="entry name" value="FAD/NAD-bd_sf"/>
</dbReference>
<dbReference type="GO" id="GO:0030488">
    <property type="term" value="P:tRNA methylation"/>
    <property type="evidence" value="ECO:0007669"/>
    <property type="project" value="TreeGrafter"/>
</dbReference>
<keyword evidence="6 12" id="KW-0285">Flavoprotein</keyword>
<comment type="similarity">
    <text evidence="3 12">Belongs to the MnmG family.</text>
</comment>
<evidence type="ECO:0000313" key="16">
    <source>
        <dbReference type="Proteomes" id="UP000239273"/>
    </source>
</evidence>
<dbReference type="Gene3D" id="1.10.10.1800">
    <property type="entry name" value="tRNA uridine 5-carboxymethylaminomethyl modification enzyme MnmG/GidA"/>
    <property type="match status" value="1"/>
</dbReference>
<evidence type="ECO:0000256" key="10">
    <source>
        <dbReference type="ARBA" id="ARBA00025948"/>
    </source>
</evidence>
<evidence type="ECO:0000256" key="3">
    <source>
        <dbReference type="ARBA" id="ARBA00007653"/>
    </source>
</evidence>
<dbReference type="NCBIfam" id="TIGR00136">
    <property type="entry name" value="mnmG_gidA"/>
    <property type="match status" value="1"/>
</dbReference>
<organism evidence="15 16">
    <name type="scientific">Aliivibrio sifiae</name>
    <dbReference type="NCBI Taxonomy" id="566293"/>
    <lineage>
        <taxon>Bacteria</taxon>
        <taxon>Pseudomonadati</taxon>
        <taxon>Pseudomonadota</taxon>
        <taxon>Gammaproteobacteria</taxon>
        <taxon>Vibrionales</taxon>
        <taxon>Vibrionaceae</taxon>
        <taxon>Aliivibrio</taxon>
    </lineage>
</organism>
<accession>A0A2S7X671</accession>
<reference evidence="17" key="3">
    <citation type="journal article" date="2019" name="Int. J. Syst. Evol. Microbiol.">
        <title>The Global Catalogue of Microorganisms (GCM) 10K type strain sequencing project: providing services to taxonomists for standard genome sequencing and annotation.</title>
        <authorList>
            <consortium name="The Broad Institute Genomics Platform"/>
            <consortium name="The Broad Institute Genome Sequencing Center for Infectious Disease"/>
            <person name="Wu L."/>
            <person name="Ma J."/>
        </authorList>
    </citation>
    <scope>NUCLEOTIDE SEQUENCE [LARGE SCALE GENOMIC DNA]</scope>
    <source>
        <strain evidence="17">NBRC 105001</strain>
    </source>
</reference>
<feature type="binding site" evidence="12">
    <location>
        <position position="125"/>
    </location>
    <ligand>
        <name>FAD</name>
        <dbReference type="ChEBI" id="CHEBI:57692"/>
    </ligand>
</feature>
<dbReference type="FunFam" id="1.10.10.1800:FF:000001">
    <property type="entry name" value="tRNA uridine 5-carboxymethylaminomethyl modification enzyme MnmG"/>
    <property type="match status" value="1"/>
</dbReference>
<keyword evidence="7 12" id="KW-0819">tRNA processing</keyword>
<evidence type="ECO:0000256" key="7">
    <source>
        <dbReference type="ARBA" id="ARBA00022694"/>
    </source>
</evidence>
<dbReference type="Pfam" id="PF21680">
    <property type="entry name" value="GIDA_C_1st"/>
    <property type="match status" value="1"/>
</dbReference>